<dbReference type="PANTHER" id="PTHR24220">
    <property type="entry name" value="IMPORT ATP-BINDING PROTEIN"/>
    <property type="match status" value="1"/>
</dbReference>
<dbReference type="Proteomes" id="UP001496674">
    <property type="component" value="Chromosome"/>
</dbReference>
<dbReference type="InterPro" id="IPR003593">
    <property type="entry name" value="AAA+_ATPase"/>
</dbReference>
<keyword evidence="1" id="KW-0813">Transport</keyword>
<organism evidence="5 6">
    <name type="scientific">Bacteroides sedimenti</name>
    <dbReference type="NCBI Taxonomy" id="2136147"/>
    <lineage>
        <taxon>Bacteria</taxon>
        <taxon>Pseudomonadati</taxon>
        <taxon>Bacteroidota</taxon>
        <taxon>Bacteroidia</taxon>
        <taxon>Bacteroidales</taxon>
        <taxon>Bacteroidaceae</taxon>
        <taxon>Bacteroides</taxon>
    </lineage>
</organism>
<evidence type="ECO:0000259" key="4">
    <source>
        <dbReference type="PROSITE" id="PS50893"/>
    </source>
</evidence>
<evidence type="ECO:0000313" key="5">
    <source>
        <dbReference type="EMBL" id="BEG99428.1"/>
    </source>
</evidence>
<evidence type="ECO:0000256" key="1">
    <source>
        <dbReference type="ARBA" id="ARBA00022448"/>
    </source>
</evidence>
<dbReference type="PANTHER" id="PTHR24220:SF648">
    <property type="entry name" value="ABC TRANSPORTER ATP-BINDING PROTEIN YTRE"/>
    <property type="match status" value="1"/>
</dbReference>
<name>A0ABM8IBQ7_9BACE</name>
<keyword evidence="2" id="KW-0547">Nucleotide-binding</keyword>
<dbReference type="CDD" id="cd03255">
    <property type="entry name" value="ABC_MJ0796_LolCDE_FtsE"/>
    <property type="match status" value="1"/>
</dbReference>
<dbReference type="InterPro" id="IPR027417">
    <property type="entry name" value="P-loop_NTPase"/>
</dbReference>
<dbReference type="Gene3D" id="3.40.50.300">
    <property type="entry name" value="P-loop containing nucleotide triphosphate hydrolases"/>
    <property type="match status" value="1"/>
</dbReference>
<dbReference type="InterPro" id="IPR015854">
    <property type="entry name" value="ABC_transpr_LolD-like"/>
</dbReference>
<dbReference type="RefSeq" id="WP_353329965.1">
    <property type="nucleotide sequence ID" value="NZ_AP028055.1"/>
</dbReference>
<protein>
    <submittedName>
        <fullName evidence="5">ABC transporter ATP-binding protein</fullName>
    </submittedName>
</protein>
<keyword evidence="3 5" id="KW-0067">ATP-binding</keyword>
<dbReference type="GO" id="GO:0005524">
    <property type="term" value="F:ATP binding"/>
    <property type="evidence" value="ECO:0007669"/>
    <property type="project" value="UniProtKB-KW"/>
</dbReference>
<dbReference type="InterPro" id="IPR017911">
    <property type="entry name" value="MacB-like_ATP-bd"/>
</dbReference>
<evidence type="ECO:0000256" key="2">
    <source>
        <dbReference type="ARBA" id="ARBA00022741"/>
    </source>
</evidence>
<dbReference type="InterPro" id="IPR017871">
    <property type="entry name" value="ABC_transporter-like_CS"/>
</dbReference>
<dbReference type="EMBL" id="AP028055">
    <property type="protein sequence ID" value="BEG99428.1"/>
    <property type="molecule type" value="Genomic_DNA"/>
</dbReference>
<dbReference type="SMART" id="SM00382">
    <property type="entry name" value="AAA"/>
    <property type="match status" value="1"/>
</dbReference>
<dbReference type="SUPFAM" id="SSF52540">
    <property type="entry name" value="P-loop containing nucleoside triphosphate hydrolases"/>
    <property type="match status" value="1"/>
</dbReference>
<feature type="domain" description="ABC transporter" evidence="4">
    <location>
        <begin position="2"/>
        <end position="235"/>
    </location>
</feature>
<dbReference type="InterPro" id="IPR003439">
    <property type="entry name" value="ABC_transporter-like_ATP-bd"/>
</dbReference>
<dbReference type="PROSITE" id="PS00211">
    <property type="entry name" value="ABC_TRANSPORTER_1"/>
    <property type="match status" value="1"/>
</dbReference>
<dbReference type="Pfam" id="PF00005">
    <property type="entry name" value="ABC_tran"/>
    <property type="match status" value="1"/>
</dbReference>
<keyword evidence="6" id="KW-1185">Reference proteome</keyword>
<proteinExistence type="predicted"/>
<sequence length="236" mass="26307">MIKTEKMTMIFTTEEVQTRALNEVSLRVEKGEFVAIMGPSGCGKSTLLNILGTLDLPTSGSYFFDGKQIDKMSENQLTATRKGKIGFIFQSFNLIDELTVFENIELPLIYLKMKSSQRKEKVRQLLGKVGLLHRANHFPQQLSGGQQQRVAIARAVVADCKLLLADEPTGNLDSANGVEVMELLSEQNRQGTTIIIVTHSQRDAMYAHRIVQLLDGQIVAETINRPLSVNFKKEAL</sequence>
<reference evidence="5 6" key="1">
    <citation type="submission" date="2023-04" db="EMBL/GenBank/DDBJ databases">
        <title>Draft genome sequence of acteroides sedimenti strain YN3PY1.</title>
        <authorList>
            <person name="Yoshida N."/>
        </authorList>
    </citation>
    <scope>NUCLEOTIDE SEQUENCE [LARGE SCALE GENOMIC DNA]</scope>
    <source>
        <strain evidence="5 6">YN3PY1</strain>
    </source>
</reference>
<evidence type="ECO:0000256" key="3">
    <source>
        <dbReference type="ARBA" id="ARBA00022840"/>
    </source>
</evidence>
<accession>A0ABM8IBQ7</accession>
<dbReference type="PROSITE" id="PS50893">
    <property type="entry name" value="ABC_TRANSPORTER_2"/>
    <property type="match status" value="1"/>
</dbReference>
<evidence type="ECO:0000313" key="6">
    <source>
        <dbReference type="Proteomes" id="UP001496674"/>
    </source>
</evidence>
<gene>
    <name evidence="5" type="ORF">BSYN_16930</name>
</gene>